<dbReference type="InterPro" id="IPR000172">
    <property type="entry name" value="GMC_OxRdtase_N"/>
</dbReference>
<evidence type="ECO:0000256" key="3">
    <source>
        <dbReference type="ARBA" id="ARBA00022630"/>
    </source>
</evidence>
<proteinExistence type="inferred from homology"/>
<keyword evidence="4" id="KW-0274">FAD</keyword>
<dbReference type="Proteomes" id="UP001217838">
    <property type="component" value="Unassembled WGS sequence"/>
</dbReference>
<keyword evidence="3" id="KW-0285">Flavoprotein</keyword>
<evidence type="ECO:0000259" key="5">
    <source>
        <dbReference type="PROSITE" id="PS00624"/>
    </source>
</evidence>
<evidence type="ECO:0000256" key="2">
    <source>
        <dbReference type="ARBA" id="ARBA00010790"/>
    </source>
</evidence>
<dbReference type="Gene3D" id="3.50.50.60">
    <property type="entry name" value="FAD/NAD(P)-binding domain"/>
    <property type="match status" value="1"/>
</dbReference>
<evidence type="ECO:0000256" key="4">
    <source>
        <dbReference type="ARBA" id="ARBA00022827"/>
    </source>
</evidence>
<evidence type="ECO:0000256" key="1">
    <source>
        <dbReference type="ARBA" id="ARBA00001974"/>
    </source>
</evidence>
<dbReference type="InterPro" id="IPR007867">
    <property type="entry name" value="GMC_OxRtase_C"/>
</dbReference>
<dbReference type="Pfam" id="PF00732">
    <property type="entry name" value="GMC_oxred_N"/>
    <property type="match status" value="1"/>
</dbReference>
<keyword evidence="7" id="KW-1185">Reference proteome</keyword>
<dbReference type="SUPFAM" id="SSF51905">
    <property type="entry name" value="FAD/NAD(P)-binding domain"/>
    <property type="match status" value="1"/>
</dbReference>
<dbReference type="EMBL" id="JAQNDN010000004">
    <property type="protein sequence ID" value="MDC0668265.1"/>
    <property type="molecule type" value="Genomic_DNA"/>
</dbReference>
<dbReference type="InterPro" id="IPR012132">
    <property type="entry name" value="GMC_OxRdtase"/>
</dbReference>
<dbReference type="Gene3D" id="3.30.560.10">
    <property type="entry name" value="Glucose Oxidase, domain 3"/>
    <property type="match status" value="1"/>
</dbReference>
<evidence type="ECO:0000313" key="7">
    <source>
        <dbReference type="Proteomes" id="UP001217838"/>
    </source>
</evidence>
<dbReference type="RefSeq" id="WP_271997215.1">
    <property type="nucleotide sequence ID" value="NZ_JAQNDN010000004.1"/>
</dbReference>
<feature type="domain" description="Glucose-methanol-choline oxidoreductase N-terminal" evidence="5">
    <location>
        <begin position="252"/>
        <end position="266"/>
    </location>
</feature>
<evidence type="ECO:0000313" key="6">
    <source>
        <dbReference type="EMBL" id="MDC0668265.1"/>
    </source>
</evidence>
<dbReference type="Pfam" id="PF05199">
    <property type="entry name" value="GMC_oxred_C"/>
    <property type="match status" value="1"/>
</dbReference>
<accession>A0ABT5B2D3</accession>
<sequence>MNAAHDVLIVGGGSAGAVLANRLSADPHRRVLLLEAGNAYRPNQFPAVLANADHAGGDGEHDWGYEAETGAGGRTIPALRARALGGCSGVNAAVAIRARPADFAKWTARGLAGWTFDDVLGAFKSIENTPDGDDHYRGRHGPLPVRQRRRDELTPALDAFVNGAMECGFAYVEDFNGKHQEGVSPYPLNVISGRRINTAIAFLDDGVRARPNLTIQGGVEIDRVLVEGGRAVGVLDVDGRAHRAGTVILSAGAFGSPAILMRSGIGPAAQLDDLGIAVLANLPVGERLQDHPFYYNVYALKPAANNMFPAAGAILWAASSEATPGDLDLHVSATHLFDPAQSPTGGALVLAVSVTQPESVGYVRLIDRNPRTAPRIHYNFLATERDRRRMLEGVRIARAIGRSKAFSATVAEEMTPGPAIADADLEPIVLRQLDAYAHPTSTVPMGDDGVVDSEGRVHGVKDLMVVDASIMPGIPSAPTNLTTMMIAEHIARRVFAAP</sequence>
<name>A0ABT5B2D3_9BACT</name>
<gene>
    <name evidence="6" type="ORF">POL58_10970</name>
</gene>
<dbReference type="SUPFAM" id="SSF54373">
    <property type="entry name" value="FAD-linked reductases, C-terminal domain"/>
    <property type="match status" value="1"/>
</dbReference>
<organism evidence="6 7">
    <name type="scientific">Nannocystis radixulma</name>
    <dbReference type="NCBI Taxonomy" id="2995305"/>
    <lineage>
        <taxon>Bacteria</taxon>
        <taxon>Pseudomonadati</taxon>
        <taxon>Myxococcota</taxon>
        <taxon>Polyangia</taxon>
        <taxon>Nannocystales</taxon>
        <taxon>Nannocystaceae</taxon>
        <taxon>Nannocystis</taxon>
    </lineage>
</organism>
<dbReference type="InterPro" id="IPR036188">
    <property type="entry name" value="FAD/NAD-bd_sf"/>
</dbReference>
<reference evidence="6 7" key="1">
    <citation type="submission" date="2022-11" db="EMBL/GenBank/DDBJ databases">
        <title>Minimal conservation of predation-associated metabolite biosynthetic gene clusters underscores biosynthetic potential of Myxococcota including descriptions for ten novel species: Archangium lansinium sp. nov., Myxococcus landrumus sp. nov., Nannocystis bai.</title>
        <authorList>
            <person name="Ahearne A."/>
            <person name="Stevens C."/>
            <person name="Dowd S."/>
        </authorList>
    </citation>
    <scope>NUCLEOTIDE SEQUENCE [LARGE SCALE GENOMIC DNA]</scope>
    <source>
        <strain evidence="6 7">NCELM</strain>
    </source>
</reference>
<comment type="cofactor">
    <cofactor evidence="1">
        <name>FAD</name>
        <dbReference type="ChEBI" id="CHEBI:57692"/>
    </cofactor>
</comment>
<comment type="caution">
    <text evidence="6">The sequence shown here is derived from an EMBL/GenBank/DDBJ whole genome shotgun (WGS) entry which is preliminary data.</text>
</comment>
<dbReference type="PANTHER" id="PTHR11552">
    <property type="entry name" value="GLUCOSE-METHANOL-CHOLINE GMC OXIDOREDUCTASE"/>
    <property type="match status" value="1"/>
</dbReference>
<dbReference type="PANTHER" id="PTHR11552:SF147">
    <property type="entry name" value="CHOLINE DEHYDROGENASE, MITOCHONDRIAL"/>
    <property type="match status" value="1"/>
</dbReference>
<dbReference type="PIRSF" id="PIRSF000137">
    <property type="entry name" value="Alcohol_oxidase"/>
    <property type="match status" value="1"/>
</dbReference>
<protein>
    <submittedName>
        <fullName evidence="6">GMC family oxidoreductase N-terminal domain-containing protein</fullName>
    </submittedName>
</protein>
<dbReference type="PROSITE" id="PS00624">
    <property type="entry name" value="GMC_OXRED_2"/>
    <property type="match status" value="1"/>
</dbReference>
<comment type="similarity">
    <text evidence="2">Belongs to the GMC oxidoreductase family.</text>
</comment>